<sequence>MSDKQSLKSLPDEILLNIIRLVACVYANQGQYRLVLIAQDVVKLQSVSRQFLRICRDNPHWRGRCLDASTFLERVSLFRQGSDWIDEDGMPLSRAVPPEQHPLQHHSVIETIGLLATRKRKREYSRIAANWDPTFPGEKTNWYHEYIQRHGPIITNWFERPQAPKGPQGDSIDVRGIALYKPSEAENQLFAVSPVDDGSICIWDVKGSKAKKGSILSKSRPGLLGPVDGLPSVNGSTQYIDRGITECVSVDNRRHAAFFALGNNPGCRYVDAFERVLMTMSAADPAVPLTVGTFNGLYLHDYRVKYTPRQQQEEVVEPFSPRLRDLSRILNDWRPLPLYAALAQPGPQCIHHMDRPGNRGLLSDDIFVAGRFTSILHYDRRMFPSIMGSLHSGGRLCSLTSLPYPFSSLDSDLRRRLKLTEEQVIKSKNTVGDSLFLEAFIGDQHGNRIVFSDGQGYLKWMERDGFTEVRRHKIGKVEKDAHRSLFGAMPGSDDIARKVLSTRTEAENSTPNDDDILFWTGEALGLVSFSPGPSFSAEDFVESAEFSKEDTAKEERAYAERMRLALERQADEAWFVQNLGMPRS</sequence>
<proteinExistence type="predicted"/>
<organism evidence="1 2">
    <name type="scientific">Xylaria curta</name>
    <dbReference type="NCBI Taxonomy" id="42375"/>
    <lineage>
        <taxon>Eukaryota</taxon>
        <taxon>Fungi</taxon>
        <taxon>Dikarya</taxon>
        <taxon>Ascomycota</taxon>
        <taxon>Pezizomycotina</taxon>
        <taxon>Sordariomycetes</taxon>
        <taxon>Xylariomycetidae</taxon>
        <taxon>Xylariales</taxon>
        <taxon>Xylariaceae</taxon>
        <taxon>Xylaria</taxon>
    </lineage>
</organism>
<accession>A0ACC1P951</accession>
<reference evidence="1" key="1">
    <citation type="submission" date="2022-10" db="EMBL/GenBank/DDBJ databases">
        <title>Genome Sequence of Xylaria curta.</title>
        <authorList>
            <person name="Buettner E."/>
        </authorList>
    </citation>
    <scope>NUCLEOTIDE SEQUENCE</scope>
    <source>
        <strain evidence="1">Babe10</strain>
    </source>
</reference>
<protein>
    <submittedName>
        <fullName evidence="1">Uncharacterized protein</fullName>
    </submittedName>
</protein>
<keyword evidence="2" id="KW-1185">Reference proteome</keyword>
<dbReference type="EMBL" id="JAPDGR010000618">
    <property type="protein sequence ID" value="KAJ2988677.1"/>
    <property type="molecule type" value="Genomic_DNA"/>
</dbReference>
<comment type="caution">
    <text evidence="1">The sequence shown here is derived from an EMBL/GenBank/DDBJ whole genome shotgun (WGS) entry which is preliminary data.</text>
</comment>
<dbReference type="Proteomes" id="UP001143856">
    <property type="component" value="Unassembled WGS sequence"/>
</dbReference>
<evidence type="ECO:0000313" key="2">
    <source>
        <dbReference type="Proteomes" id="UP001143856"/>
    </source>
</evidence>
<name>A0ACC1P951_9PEZI</name>
<gene>
    <name evidence="1" type="ORF">NUW58_g3848</name>
</gene>
<evidence type="ECO:0000313" key="1">
    <source>
        <dbReference type="EMBL" id="KAJ2988677.1"/>
    </source>
</evidence>